<name>A0A6C0J011_9ZZZZ</name>
<accession>A0A6C0J011</accession>
<feature type="compositionally biased region" description="Polar residues" evidence="1">
    <location>
        <begin position="22"/>
        <end position="31"/>
    </location>
</feature>
<dbReference type="AlphaFoldDB" id="A0A6C0J011"/>
<dbReference type="EMBL" id="MN740288">
    <property type="protein sequence ID" value="QHT98150.1"/>
    <property type="molecule type" value="Genomic_DNA"/>
</dbReference>
<proteinExistence type="predicted"/>
<protein>
    <submittedName>
        <fullName evidence="2">Uncharacterized protein</fullName>
    </submittedName>
</protein>
<feature type="region of interest" description="Disordered" evidence="1">
    <location>
        <begin position="1"/>
        <end position="31"/>
    </location>
</feature>
<evidence type="ECO:0000256" key="1">
    <source>
        <dbReference type="SAM" id="MobiDB-lite"/>
    </source>
</evidence>
<evidence type="ECO:0000313" key="2">
    <source>
        <dbReference type="EMBL" id="QHT98150.1"/>
    </source>
</evidence>
<organism evidence="2">
    <name type="scientific">viral metagenome</name>
    <dbReference type="NCBI Taxonomy" id="1070528"/>
    <lineage>
        <taxon>unclassified sequences</taxon>
        <taxon>metagenomes</taxon>
        <taxon>organismal metagenomes</taxon>
    </lineage>
</organism>
<reference evidence="2" key="1">
    <citation type="journal article" date="2020" name="Nature">
        <title>Giant virus diversity and host interactions through global metagenomics.</title>
        <authorList>
            <person name="Schulz F."/>
            <person name="Roux S."/>
            <person name="Paez-Espino D."/>
            <person name="Jungbluth S."/>
            <person name="Walsh D.A."/>
            <person name="Denef V.J."/>
            <person name="McMahon K.D."/>
            <person name="Konstantinidis K.T."/>
            <person name="Eloe-Fadrosh E.A."/>
            <person name="Kyrpides N.C."/>
            <person name="Woyke T."/>
        </authorList>
    </citation>
    <scope>NUCLEOTIDE SEQUENCE</scope>
    <source>
        <strain evidence="2">GVMAG-M-3300025626-8</strain>
    </source>
</reference>
<sequence length="31" mass="3484">MFIKAVPHNANLKGRQEEGLRSSRTNKTTQA</sequence>